<dbReference type="Gene3D" id="2.60.120.200">
    <property type="match status" value="1"/>
</dbReference>
<organism evidence="1 2">
    <name type="scientific">Bacillus thuringiensis</name>
    <dbReference type="NCBI Taxonomy" id="1428"/>
    <lineage>
        <taxon>Bacteria</taxon>
        <taxon>Bacillati</taxon>
        <taxon>Bacillota</taxon>
        <taxon>Bacilli</taxon>
        <taxon>Bacillales</taxon>
        <taxon>Bacillaceae</taxon>
        <taxon>Bacillus</taxon>
        <taxon>Bacillus cereus group</taxon>
    </lineage>
</organism>
<evidence type="ECO:0000313" key="2">
    <source>
        <dbReference type="Proteomes" id="UP000223366"/>
    </source>
</evidence>
<dbReference type="EMBL" id="NVDU01000003">
    <property type="protein sequence ID" value="PFV35644.1"/>
    <property type="molecule type" value="Genomic_DNA"/>
</dbReference>
<comment type="caution">
    <text evidence="1">The sequence shown here is derived from an EMBL/GenBank/DDBJ whole genome shotgun (WGS) entry which is preliminary data.</text>
</comment>
<accession>A0A9X7GFW0</accession>
<dbReference type="RefSeq" id="WP_098685532.1">
    <property type="nucleotide sequence ID" value="NZ_NVDU01000003.1"/>
</dbReference>
<sequence length="1658" mass="190423">MSLEREKQGLDLHDYKSKLSNNTYSMRLGKEVPEGDVNLAYIHVPKVQIEENLSLIDTSYTADNVITKDQLESIVVANEAGELEYVDIVNEDEIKPRPPKGVFPSNKINVTRKFKKNEYKTESALYYKFEIDFHYDSKTAIANENGVFKKEKYTGQQIELTDENGNLLDDSYKYDIYVIPHKENPRIYSIQVYLHKNTDKNNTIKIRYNHIDKIVKDSSIQAVEKSIEFYTDKNNEIQVDKLSRQMLEGGKLRIINGISAFDQKTEEEVRQASVDNPDKEIFAVVPHSNGEGHKVIVAQRSESDPRTPKIFSHRIVAKYKNDDGKEMQVSVGHITDWVMNYDALLANEKEEYTGEWKNIGLSLDGGKINAKDMIELSLPMGTPSVPMDAKYFIEDGQGNLLYNITTIVDNNEVESQINEVMSHAAEAKVKQLNVKPWKNALQDNVKIKDEPILHRCTIIPERQKTKWGFTWEANGQGFTEKKMDYKTNWQVCADVAFKKERETKVLDVLDKNKWSTIGISNDLSKWQYSYIASMKKNVIQYLENQNDVCGFYQRNEMINGKTINLMEKTDYQFSVKVKMDDSIDDDCIGLMFRVQDAQNYYMFVWEKDEKSTTEKTYTKEHGKDVAGKIQPCDRVILNEYGFTMKTFSPVNNNTWNTTNSREAYLSSGFGRNHKRILKALPSALPPSPNQDSWNSGSRYPTDKTNCSFKDITNTSESYVSKGWEHGKDYKLTVVVTGDWFRIFISDNPESDELGQLVCQAKDSTHQKGSYGIFSASQRNTLWYDFKMADVIVDTICTEKKDILLTDTKDKKLSNYAVEDLMAASIKSKAKQLGDATYEVFTYYGKSDGEFTISIDPRTHFVYGRSNDPITGNVVRSKWTTKQNGLTIKGTGFIEYHADGHYTISTVPSVLPTEQIPSTVKDFTWNEPVLLTGENVSIQLEQPNKLKVIPKVPPIRVIGTPYTLEDNEILKSDGLKSIVEIFGDIGVYQFLEIPKDIPLDEICLRIERGKVNGISADGTASVENAEYRVNYRFRCTKNGFIRLPVDQFQDQIGVNRLRLKSILTDKGKLNPSIHVDVVAWTTFQQLSAVPLFAIKVEEQRKIEIEKPRIEQQNIEQENWYVRVKSGRFLKRLRLPYHELNSIERPPEIYIAYPQLLGMVKSPNDIVEVDLEYSLPEYTNQEFYNNATILVDKERPMILNEYSIQTRYTPILLSSPKKTSYLEVYSIRGNHKRNLRVADVDAMKGIIYLLDRIGEQDEVYIKYAYKEEWYTYRGFEKNESFFHLDLNPTPGHRHTVAENGFHRWIPIESDTEPFKVKKEGTSNLELLVKQIHVYICPSAVRLVDLTNPSLHGKLVTGSVRKKVLFHTDEEFWFNPKDRKYNPTLLRLGKVMLQSNSTSKDNITILDTRTKGGGLDESLSREIIKQVNKESLYHWDIGYFDGEAYQENGVIIIRLPRSILRSNDNPNGFSESEIQQAVAKHKSYGTLPIIEFYNESEQEDNFNILPNHEFLYNQHIGYYDSSISKGDYEVINTFLGTGDNYALRVSGEAEYGITLPGHLISSKQYGLEIKAIKEQTATKRSLGRIEIIYDNGKKEEIPLVSINQSQWMVYKQSIKLQANVHKMSIILNKSKEVRKGSILIDYVKLNVSPSLLEDTTEIHEI</sequence>
<dbReference type="Proteomes" id="UP000223366">
    <property type="component" value="Unassembled WGS sequence"/>
</dbReference>
<reference evidence="1 2" key="1">
    <citation type="submission" date="2017-09" db="EMBL/GenBank/DDBJ databases">
        <title>Large-scale bioinformatics analysis of Bacillus genomes uncovers conserved roles of natural products in bacterial physiology.</title>
        <authorList>
            <consortium name="Agbiome Team Llc"/>
            <person name="Bleich R.M."/>
            <person name="Grubbs K.J."/>
            <person name="Santa Maria K.C."/>
            <person name="Allen S.E."/>
            <person name="Farag S."/>
            <person name="Shank E.A."/>
            <person name="Bowers A."/>
        </authorList>
    </citation>
    <scope>NUCLEOTIDE SEQUENCE [LARGE SCALE GENOMIC DNA]</scope>
    <source>
        <strain evidence="1 2">AFS060060</strain>
    </source>
</reference>
<protein>
    <submittedName>
        <fullName evidence="1">Uncharacterized protein</fullName>
    </submittedName>
</protein>
<evidence type="ECO:0000313" key="1">
    <source>
        <dbReference type="EMBL" id="PFV35644.1"/>
    </source>
</evidence>
<name>A0A9X7GFW0_BACTU</name>
<proteinExistence type="predicted"/>
<gene>
    <name evidence="1" type="ORF">COK99_01095</name>
</gene>